<protein>
    <submittedName>
        <fullName evidence="7">Molybdopterin-dependent oxidoreductase</fullName>
    </submittedName>
</protein>
<keyword evidence="1" id="KW-0004">4Fe-4S</keyword>
<evidence type="ECO:0000313" key="7">
    <source>
        <dbReference type="EMBL" id="MEQ3549914.1"/>
    </source>
</evidence>
<dbReference type="InterPro" id="IPR006657">
    <property type="entry name" value="MoPterin_dinucl-bd_dom"/>
</dbReference>
<evidence type="ECO:0000256" key="4">
    <source>
        <dbReference type="ARBA" id="ARBA00023004"/>
    </source>
</evidence>
<dbReference type="EMBL" id="JBEDNQ010000002">
    <property type="protein sequence ID" value="MEQ3549914.1"/>
    <property type="molecule type" value="Genomic_DNA"/>
</dbReference>
<reference evidence="7 8" key="1">
    <citation type="submission" date="2024-03" db="EMBL/GenBank/DDBJ databases">
        <title>Draft genome sequence of Pseudonocardia nematodicida JCM 31783.</title>
        <authorList>
            <person name="Butdee W."/>
            <person name="Duangmal K."/>
        </authorList>
    </citation>
    <scope>NUCLEOTIDE SEQUENCE [LARGE SCALE GENOMIC DNA]</scope>
    <source>
        <strain evidence="7 8">JCM 31783</strain>
    </source>
</reference>
<dbReference type="PANTHER" id="PTHR43105:SF9">
    <property type="entry name" value="NADPH-FE(3+) OXIDOREDUCTASE SUBUNIT ALPHA"/>
    <property type="match status" value="1"/>
</dbReference>
<feature type="domain" description="4Fe-4S Mo/W bis-MGD-type" evidence="6">
    <location>
        <begin position="14"/>
        <end position="70"/>
    </location>
</feature>
<dbReference type="InterPro" id="IPR006963">
    <property type="entry name" value="Mopterin_OxRdtase_4Fe-4S_dom"/>
</dbReference>
<comment type="caution">
    <text evidence="7">The sequence shown here is derived from an EMBL/GenBank/DDBJ whole genome shotgun (WGS) entry which is preliminary data.</text>
</comment>
<dbReference type="SMART" id="SM00926">
    <property type="entry name" value="Molybdop_Fe4S4"/>
    <property type="match status" value="1"/>
</dbReference>
<keyword evidence="8" id="KW-1185">Reference proteome</keyword>
<dbReference type="PANTHER" id="PTHR43105">
    <property type="entry name" value="RESPIRATORY NITRATE REDUCTASE"/>
    <property type="match status" value="1"/>
</dbReference>
<evidence type="ECO:0000256" key="5">
    <source>
        <dbReference type="ARBA" id="ARBA00023014"/>
    </source>
</evidence>
<dbReference type="InterPro" id="IPR006656">
    <property type="entry name" value="Mopterin_OxRdtase"/>
</dbReference>
<organism evidence="7 8">
    <name type="scientific">Pseudonocardia nematodicida</name>
    <dbReference type="NCBI Taxonomy" id="1206997"/>
    <lineage>
        <taxon>Bacteria</taxon>
        <taxon>Bacillati</taxon>
        <taxon>Actinomycetota</taxon>
        <taxon>Actinomycetes</taxon>
        <taxon>Pseudonocardiales</taxon>
        <taxon>Pseudonocardiaceae</taxon>
        <taxon>Pseudonocardia</taxon>
    </lineage>
</organism>
<dbReference type="InterPro" id="IPR009010">
    <property type="entry name" value="Asp_de-COase-like_dom_sf"/>
</dbReference>
<dbReference type="RefSeq" id="WP_349297006.1">
    <property type="nucleotide sequence ID" value="NZ_JBEDNQ010000002.1"/>
</dbReference>
<evidence type="ECO:0000259" key="6">
    <source>
        <dbReference type="PROSITE" id="PS51669"/>
    </source>
</evidence>
<dbReference type="Pfam" id="PF04879">
    <property type="entry name" value="Molybdop_Fe4S4"/>
    <property type="match status" value="1"/>
</dbReference>
<keyword evidence="2" id="KW-0479">Metal-binding</keyword>
<evidence type="ECO:0000256" key="3">
    <source>
        <dbReference type="ARBA" id="ARBA00023002"/>
    </source>
</evidence>
<keyword evidence="4" id="KW-0408">Iron</keyword>
<keyword evidence="3" id="KW-0560">Oxidoreductase</keyword>
<accession>A0ABV1K614</accession>
<dbReference type="Gene3D" id="2.20.25.90">
    <property type="entry name" value="ADC-like domains"/>
    <property type="match status" value="1"/>
</dbReference>
<keyword evidence="5" id="KW-0411">Iron-sulfur</keyword>
<name>A0ABV1K614_9PSEU</name>
<dbReference type="PROSITE" id="PS51669">
    <property type="entry name" value="4FE4S_MOW_BIS_MGD"/>
    <property type="match status" value="1"/>
</dbReference>
<dbReference type="InterPro" id="IPR050123">
    <property type="entry name" value="Prok_molybdopt-oxidoreductase"/>
</dbReference>
<dbReference type="SUPFAM" id="SSF50692">
    <property type="entry name" value="ADC-like"/>
    <property type="match status" value="1"/>
</dbReference>
<sequence>MSHVEPAVLPVARTGSHHRICPLCEATCGLLVEFDGRVARSVRPNPDDVFSRGHACAKGLGLARVDGDPDRLTVPLVRRDGRLEEASWDEAFAEIGRRLPPLVAADPQSVAVYTGNPAAHHLDHTLYLPALLGAIGSRNLFSPASMDTWPKNLVTVLLYGTGLGMSLPDIDRTDHLLLLGSNPVVSNGSTVCAPGFARRLDDLRARGGTLTVVDPARTRTAEIADRHLAIRPGTDAHLLMALLSVIDAEGLVDPGPAGPLVDGLDEVLALARPFTPERVAPVCGVGAAAIRDLASTFAAARAAVAHSRIGTCTQEYGSLANWLVEVLNIATGRLDVPGGAMFATPPAGGPTTWPGGPARPQFDRWRSRVRGIPETLGELSVACLAEEILTPGPGQVRALITIAGNPARSVPGSASVERALREVGFLLCLDGYLNETTRHADVVLPAPGMFAHGHMDLTLNHFQLRNVARYSPPVLTPAPGELPEWHQVLRIAAIVRGVPELPVAAMDDEVADQAARRAARLCGLGQDEVLAAVSPRRGPERLVDLRVRSGPFGDRFGAEPGGLTLATLEAAPDGVDLGPLEPRLPDVLRTPDRRIDVAPGLLTGDVPRLWASTRAAPDTGLRLINRRQHRGMNSWLHNALPYRDDGAGGLMMHPDDADRLGLVPGELVRVEAGPGEVVVELRVSSDIRPGVVSLPHGWGHTGDGLRMSRATAAPGANVNLLVDDRSLEPLTGTPVFNGVPVTVRPAGTTVAEEARR</sequence>
<gene>
    <name evidence="7" type="ORF">WIS52_05480</name>
</gene>
<dbReference type="Gene3D" id="3.40.228.10">
    <property type="entry name" value="Dimethylsulfoxide Reductase, domain 2"/>
    <property type="match status" value="1"/>
</dbReference>
<dbReference type="Gene3D" id="3.40.50.740">
    <property type="match status" value="1"/>
</dbReference>
<proteinExistence type="predicted"/>
<evidence type="ECO:0000256" key="2">
    <source>
        <dbReference type="ARBA" id="ARBA00022723"/>
    </source>
</evidence>
<dbReference type="Pfam" id="PF01568">
    <property type="entry name" value="Molydop_binding"/>
    <property type="match status" value="1"/>
</dbReference>
<dbReference type="Gene3D" id="2.40.40.20">
    <property type="match status" value="1"/>
</dbReference>
<evidence type="ECO:0000256" key="1">
    <source>
        <dbReference type="ARBA" id="ARBA00022485"/>
    </source>
</evidence>
<dbReference type="Pfam" id="PF00384">
    <property type="entry name" value="Molybdopterin"/>
    <property type="match status" value="1"/>
</dbReference>
<dbReference type="Proteomes" id="UP001494902">
    <property type="component" value="Unassembled WGS sequence"/>
</dbReference>
<evidence type="ECO:0000313" key="8">
    <source>
        <dbReference type="Proteomes" id="UP001494902"/>
    </source>
</evidence>
<dbReference type="SUPFAM" id="SSF53706">
    <property type="entry name" value="Formate dehydrogenase/DMSO reductase, domains 1-3"/>
    <property type="match status" value="1"/>
</dbReference>